<keyword evidence="3" id="KW-1185">Reference proteome</keyword>
<name>A0AAE0L0N5_9CHLO</name>
<gene>
    <name evidence="2" type="ORF">CYMTET_23711</name>
</gene>
<dbReference type="EMBL" id="LGRX02012225">
    <property type="protein sequence ID" value="KAK3267751.1"/>
    <property type="molecule type" value="Genomic_DNA"/>
</dbReference>
<organism evidence="2 3">
    <name type="scientific">Cymbomonas tetramitiformis</name>
    <dbReference type="NCBI Taxonomy" id="36881"/>
    <lineage>
        <taxon>Eukaryota</taxon>
        <taxon>Viridiplantae</taxon>
        <taxon>Chlorophyta</taxon>
        <taxon>Pyramimonadophyceae</taxon>
        <taxon>Pyramimonadales</taxon>
        <taxon>Pyramimonadaceae</taxon>
        <taxon>Cymbomonas</taxon>
    </lineage>
</organism>
<feature type="region of interest" description="Disordered" evidence="1">
    <location>
        <begin position="240"/>
        <end position="259"/>
    </location>
</feature>
<comment type="caution">
    <text evidence="2">The sequence shown here is derived from an EMBL/GenBank/DDBJ whole genome shotgun (WGS) entry which is preliminary data.</text>
</comment>
<protein>
    <submittedName>
        <fullName evidence="2">Uncharacterized protein</fullName>
    </submittedName>
</protein>
<accession>A0AAE0L0N5</accession>
<evidence type="ECO:0000313" key="3">
    <source>
        <dbReference type="Proteomes" id="UP001190700"/>
    </source>
</evidence>
<sequence length="561" mass="59597">MATGRSCLPPACSSPHPLCALIGQGQACLNLLSSRGGGAGLCPKQMLQMMPAVRTVAPLQMVPCQLRILLGACGLGARRLLSTDRGAADVGFQVGGAGRPPLRTVASTGSSVEGGGHTGTAPPRAPPQGSVSHRPEPHALGLPVCLDYRSVPRLTNPCHLSAHRCWPRIEDSRLSAKSGRCMPRRFFTEAAQPRPLHRGCGQWNSGVDLGVLTGTSRGRTSWLADSGARRPHLRHYVAAAGGGQHSGQRRSAGRRLTASPAQQLKEDIVACFDKLRAAPRVAKLDAIVRENHAAMTPASAVTLMHRCAKTLKDRNSRNHVDVRPYLSMIVNVVDRPRVMGSMVHISMALYALQGMGSNEPNVKALLRALALKVQDCKEELSAQAVGNALYGLQGMGSKEPEVKAILQALALKVQDCKEELSAQHVGNALYGLQGMGSTEPEVKAMLQALALKVQDCKEELDAQAVGNALYGLQGMGSNEPEVKAMLRALTPKVKGCKEELSAQHVGNALYGLQGMGSTEPEVKAMLQALALKVQDCKEELDAQHVGNALYGLQSMGSTEPE</sequence>
<reference evidence="2 3" key="1">
    <citation type="journal article" date="2015" name="Genome Biol. Evol.">
        <title>Comparative Genomics of a Bacterivorous Green Alga Reveals Evolutionary Causalities and Consequences of Phago-Mixotrophic Mode of Nutrition.</title>
        <authorList>
            <person name="Burns J.A."/>
            <person name="Paasch A."/>
            <person name="Narechania A."/>
            <person name="Kim E."/>
        </authorList>
    </citation>
    <scope>NUCLEOTIDE SEQUENCE [LARGE SCALE GENOMIC DNA]</scope>
    <source>
        <strain evidence="2 3">PLY_AMNH</strain>
    </source>
</reference>
<dbReference type="AlphaFoldDB" id="A0AAE0L0N5"/>
<evidence type="ECO:0000313" key="2">
    <source>
        <dbReference type="EMBL" id="KAK3267751.1"/>
    </source>
</evidence>
<feature type="region of interest" description="Disordered" evidence="1">
    <location>
        <begin position="101"/>
        <end position="134"/>
    </location>
</feature>
<evidence type="ECO:0000256" key="1">
    <source>
        <dbReference type="SAM" id="MobiDB-lite"/>
    </source>
</evidence>
<dbReference type="Proteomes" id="UP001190700">
    <property type="component" value="Unassembled WGS sequence"/>
</dbReference>
<proteinExistence type="predicted"/>
<feature type="non-terminal residue" evidence="2">
    <location>
        <position position="561"/>
    </location>
</feature>